<reference evidence="2 3" key="1">
    <citation type="submission" date="2020-03" db="EMBL/GenBank/DDBJ databases">
        <authorList>
            <person name="Wang L."/>
            <person name="He N."/>
            <person name="Li Y."/>
            <person name="Fang Y."/>
            <person name="Zhang F."/>
        </authorList>
    </citation>
    <scope>NUCLEOTIDE SEQUENCE [LARGE SCALE GENOMIC DNA]</scope>
    <source>
        <strain evidence="3">hsmgli-8</strain>
    </source>
</reference>
<organism evidence="2 3">
    <name type="scientific">Pseudomonas quercus</name>
    <dbReference type="NCBI Taxonomy" id="2722792"/>
    <lineage>
        <taxon>Bacteria</taxon>
        <taxon>Pseudomonadati</taxon>
        <taxon>Pseudomonadota</taxon>
        <taxon>Gammaproteobacteria</taxon>
        <taxon>Pseudomonadales</taxon>
        <taxon>Pseudomonadaceae</taxon>
        <taxon>Pseudomonas</taxon>
    </lineage>
</organism>
<evidence type="ECO:0000313" key="3">
    <source>
        <dbReference type="Proteomes" id="UP000746535"/>
    </source>
</evidence>
<evidence type="ECO:0000256" key="1">
    <source>
        <dbReference type="SAM" id="MobiDB-lite"/>
    </source>
</evidence>
<feature type="compositionally biased region" description="Basic and acidic residues" evidence="1">
    <location>
        <begin position="44"/>
        <end position="53"/>
    </location>
</feature>
<gene>
    <name evidence="2" type="ORF">HBH25_17575</name>
</gene>
<accession>A0ABX0YKE6</accession>
<dbReference type="EMBL" id="JAAVJI010000012">
    <property type="protein sequence ID" value="NJP02662.1"/>
    <property type="molecule type" value="Genomic_DNA"/>
</dbReference>
<protein>
    <submittedName>
        <fullName evidence="2">Uncharacterized protein</fullName>
    </submittedName>
</protein>
<evidence type="ECO:0000313" key="2">
    <source>
        <dbReference type="EMBL" id="NJP02662.1"/>
    </source>
</evidence>
<dbReference type="Proteomes" id="UP000746535">
    <property type="component" value="Unassembled WGS sequence"/>
</dbReference>
<keyword evidence="3" id="KW-1185">Reference proteome</keyword>
<name>A0ABX0YKE6_9PSED</name>
<comment type="caution">
    <text evidence="2">The sequence shown here is derived from an EMBL/GenBank/DDBJ whole genome shotgun (WGS) entry which is preliminary data.</text>
</comment>
<feature type="compositionally biased region" description="Polar residues" evidence="1">
    <location>
        <begin position="54"/>
        <end position="65"/>
    </location>
</feature>
<proteinExistence type="predicted"/>
<dbReference type="RefSeq" id="WP_168085242.1">
    <property type="nucleotide sequence ID" value="NZ_JAAVJI010000012.1"/>
</dbReference>
<sequence length="65" mass="7317">MFFGRIGQRSVAKKVQDEAFLQALKNIDTLVVQHGRMSMDASELEGKVRESRKQANASLRQQPEG</sequence>
<feature type="region of interest" description="Disordered" evidence="1">
    <location>
        <begin position="41"/>
        <end position="65"/>
    </location>
</feature>